<comment type="caution">
    <text evidence="4">The sequence shown here is derived from an EMBL/GenBank/DDBJ whole genome shotgun (WGS) entry which is preliminary data.</text>
</comment>
<evidence type="ECO:0000313" key="5">
    <source>
        <dbReference type="Proteomes" id="UP000295184"/>
    </source>
</evidence>
<feature type="DNA-binding region" description="H-T-H motif" evidence="2">
    <location>
        <begin position="32"/>
        <end position="51"/>
    </location>
</feature>
<keyword evidence="1 2" id="KW-0238">DNA-binding</keyword>
<accession>A0A4V2QAQ0</accession>
<dbReference type="Proteomes" id="UP000295184">
    <property type="component" value="Unassembled WGS sequence"/>
</dbReference>
<dbReference type="OrthoDB" id="9810250at2"/>
<dbReference type="SUPFAM" id="SSF46689">
    <property type="entry name" value="Homeodomain-like"/>
    <property type="match status" value="1"/>
</dbReference>
<reference evidence="4 5" key="1">
    <citation type="submission" date="2019-03" db="EMBL/GenBank/DDBJ databases">
        <title>Genomic Encyclopedia of Type Strains, Phase IV (KMG-IV): sequencing the most valuable type-strain genomes for metagenomic binning, comparative biology and taxonomic classification.</title>
        <authorList>
            <person name="Goeker M."/>
        </authorList>
    </citation>
    <scope>NUCLEOTIDE SEQUENCE [LARGE SCALE GENOMIC DNA]</scope>
    <source>
        <strain evidence="4 5">DSM 100451</strain>
    </source>
</reference>
<gene>
    <name evidence="4" type="ORF">EDD77_1361</name>
</gene>
<dbReference type="PANTHER" id="PTHR43479">
    <property type="entry name" value="ACREF/ENVCD OPERON REPRESSOR-RELATED"/>
    <property type="match status" value="1"/>
</dbReference>
<dbReference type="GO" id="GO:0003677">
    <property type="term" value="F:DNA binding"/>
    <property type="evidence" value="ECO:0007669"/>
    <property type="project" value="UniProtKB-UniRule"/>
</dbReference>
<dbReference type="PROSITE" id="PS50977">
    <property type="entry name" value="HTH_TETR_2"/>
    <property type="match status" value="1"/>
</dbReference>
<evidence type="ECO:0000256" key="2">
    <source>
        <dbReference type="PROSITE-ProRule" id="PRU00335"/>
    </source>
</evidence>
<evidence type="ECO:0000313" key="4">
    <source>
        <dbReference type="EMBL" id="TCL53362.1"/>
    </source>
</evidence>
<name>A0A4V2QAQ0_9FIRM</name>
<proteinExistence type="predicted"/>
<protein>
    <submittedName>
        <fullName evidence="4">TetR family transcriptional regulator</fullName>
    </submittedName>
</protein>
<dbReference type="AlphaFoldDB" id="A0A4V2QAQ0"/>
<dbReference type="InterPro" id="IPR009057">
    <property type="entry name" value="Homeodomain-like_sf"/>
</dbReference>
<dbReference type="STRING" id="1650663.GCA_001486665_00551"/>
<dbReference type="Pfam" id="PF00440">
    <property type="entry name" value="TetR_N"/>
    <property type="match status" value="1"/>
</dbReference>
<dbReference type="EMBL" id="SLUM01000036">
    <property type="protein sequence ID" value="TCL53362.1"/>
    <property type="molecule type" value="Genomic_DNA"/>
</dbReference>
<evidence type="ECO:0000256" key="1">
    <source>
        <dbReference type="ARBA" id="ARBA00023125"/>
    </source>
</evidence>
<dbReference type="InterPro" id="IPR050624">
    <property type="entry name" value="HTH-type_Tx_Regulator"/>
</dbReference>
<dbReference type="RefSeq" id="WP_058963060.1">
    <property type="nucleotide sequence ID" value="NZ_CABKVM010000012.1"/>
</dbReference>
<dbReference type="Gene3D" id="1.10.357.10">
    <property type="entry name" value="Tetracycline Repressor, domain 2"/>
    <property type="match status" value="1"/>
</dbReference>
<sequence length="208" mass="24614">MNKTDLRVVKTLAQIDRALLECLEQTPLQKLTVDQLCQQAMINRSTFYKYYQDKYDLMDQYLARTLQEFRRQMDVAFVEASAQNIHSLVYQKNFEKALQYLHKNKARYTLLWSGAINRPVFTEMVQVIHDNILEKLRFCGLQGTQERYVDLYAQLLASNTMTLVRWWFQYESEISMEEVQQIMVNNMKEGIFGAFRQTVDGIPGNLRK</sequence>
<dbReference type="PANTHER" id="PTHR43479:SF7">
    <property type="entry name" value="TETR-FAMILY TRANSCRIPTIONAL REGULATOR"/>
    <property type="match status" value="1"/>
</dbReference>
<organism evidence="4 5">
    <name type="scientific">Allofournierella massiliensis</name>
    <dbReference type="NCBI Taxonomy" id="1650663"/>
    <lineage>
        <taxon>Bacteria</taxon>
        <taxon>Bacillati</taxon>
        <taxon>Bacillota</taxon>
        <taxon>Clostridia</taxon>
        <taxon>Eubacteriales</taxon>
        <taxon>Oscillospiraceae</taxon>
        <taxon>Allofournierella</taxon>
    </lineage>
</organism>
<feature type="domain" description="HTH tetR-type" evidence="3">
    <location>
        <begin position="9"/>
        <end position="69"/>
    </location>
</feature>
<evidence type="ECO:0000259" key="3">
    <source>
        <dbReference type="PROSITE" id="PS50977"/>
    </source>
</evidence>
<dbReference type="InterPro" id="IPR001647">
    <property type="entry name" value="HTH_TetR"/>
</dbReference>